<organism evidence="8">
    <name type="scientific">Blastobotrys adeninivorans</name>
    <name type="common">Yeast</name>
    <name type="synonym">Arxula adeninivorans</name>
    <dbReference type="NCBI Taxonomy" id="409370"/>
    <lineage>
        <taxon>Eukaryota</taxon>
        <taxon>Fungi</taxon>
        <taxon>Dikarya</taxon>
        <taxon>Ascomycota</taxon>
        <taxon>Saccharomycotina</taxon>
        <taxon>Dipodascomycetes</taxon>
        <taxon>Dipodascales</taxon>
        <taxon>Trichomonascaceae</taxon>
        <taxon>Blastobotrys</taxon>
    </lineage>
</organism>
<dbReference type="InterPro" id="IPR052433">
    <property type="entry name" value="X-Pro_dipept-like"/>
</dbReference>
<gene>
    <name evidence="8" type="ORF">GNLVRS02_ARAD1C00880g</name>
</gene>
<protein>
    <submittedName>
        <fullName evidence="8">ARAD1C00880p</fullName>
    </submittedName>
</protein>
<dbReference type="AlphaFoldDB" id="A0A060T414"/>
<evidence type="ECO:0000259" key="7">
    <source>
        <dbReference type="SMART" id="SM01011"/>
    </source>
</evidence>
<keyword evidence="3 6" id="KW-0479">Metal-binding</keyword>
<dbReference type="Gene3D" id="3.90.230.10">
    <property type="entry name" value="Creatinase/methionine aminopeptidase superfamily"/>
    <property type="match status" value="1"/>
</dbReference>
<dbReference type="EMBL" id="HG937693">
    <property type="protein sequence ID" value="CDP33931.1"/>
    <property type="molecule type" value="Genomic_DNA"/>
</dbReference>
<proteinExistence type="inferred from homology"/>
<dbReference type="SUPFAM" id="SSF53092">
    <property type="entry name" value="Creatinase/prolidase N-terminal domain"/>
    <property type="match status" value="1"/>
</dbReference>
<dbReference type="SMART" id="SM01011">
    <property type="entry name" value="AMP_N"/>
    <property type="match status" value="1"/>
</dbReference>
<dbReference type="Pfam" id="PF00557">
    <property type="entry name" value="Peptidase_M24"/>
    <property type="match status" value="1"/>
</dbReference>
<evidence type="ECO:0000256" key="5">
    <source>
        <dbReference type="ARBA" id="ARBA00023211"/>
    </source>
</evidence>
<feature type="domain" description="Aminopeptidase P N-terminal" evidence="7">
    <location>
        <begin position="51"/>
        <end position="185"/>
    </location>
</feature>
<comment type="similarity">
    <text evidence="2 6">Belongs to the peptidase M24B family.</text>
</comment>
<evidence type="ECO:0000256" key="6">
    <source>
        <dbReference type="RuleBase" id="RU000590"/>
    </source>
</evidence>
<reference evidence="8" key="2">
    <citation type="submission" date="2014-06" db="EMBL/GenBank/DDBJ databases">
        <title>The complete genome of Blastobotrys (Arxula) adeninivorans LS3 - a yeast of biotechnological interest.</title>
        <authorList>
            <person name="Kunze G."/>
            <person name="Gaillardin C."/>
            <person name="Czernicka M."/>
            <person name="Durrens P."/>
            <person name="Martin T."/>
            <person name="Boer E."/>
            <person name="Gabaldon T."/>
            <person name="Cruz J."/>
            <person name="Talla E."/>
            <person name="Marck C."/>
            <person name="Goffeau A."/>
            <person name="Barbe V."/>
            <person name="Baret P."/>
            <person name="Baronian K."/>
            <person name="Beier S."/>
            <person name="Bleykasten C."/>
            <person name="Bode R."/>
            <person name="Casaregola S."/>
            <person name="Despons L."/>
            <person name="Fairhead C."/>
            <person name="Giersberg M."/>
            <person name="Gierski P."/>
            <person name="Hahnel U."/>
            <person name="Hartmann A."/>
            <person name="Jankowska D."/>
            <person name="Jubin C."/>
            <person name="Jung P."/>
            <person name="Lafontaine I."/>
            <person name="Leh-Louis V."/>
            <person name="Lemaire M."/>
            <person name="Marcet-Houben M."/>
            <person name="Mascher M."/>
            <person name="Morel G."/>
            <person name="Richard G.-F."/>
            <person name="Riechen J."/>
            <person name="Sacerdot C."/>
            <person name="Sarkar A."/>
            <person name="Savel G."/>
            <person name="Schacherer J."/>
            <person name="Sherman D."/>
            <person name="Straub M.-L."/>
            <person name="Stein N."/>
            <person name="Thierry A."/>
            <person name="Trautwein-Schult A."/>
            <person name="Westhof E."/>
            <person name="Worch S."/>
            <person name="Dujon B."/>
            <person name="Souciet J.-L."/>
            <person name="Wincker P."/>
            <person name="Scholz U."/>
            <person name="Neuveglise N."/>
        </authorList>
    </citation>
    <scope>NUCLEOTIDE SEQUENCE</scope>
    <source>
        <strain evidence="8">LS3</strain>
    </source>
</reference>
<dbReference type="InterPro" id="IPR007865">
    <property type="entry name" value="Aminopep_P_N"/>
</dbReference>
<evidence type="ECO:0000313" key="8">
    <source>
        <dbReference type="EMBL" id="CDP33931.1"/>
    </source>
</evidence>
<dbReference type="PANTHER" id="PTHR43226:SF4">
    <property type="entry name" value="XAA-PRO AMINOPEPTIDASE 3"/>
    <property type="match status" value="1"/>
</dbReference>
<dbReference type="GO" id="GO:0005739">
    <property type="term" value="C:mitochondrion"/>
    <property type="evidence" value="ECO:0007669"/>
    <property type="project" value="TreeGrafter"/>
</dbReference>
<dbReference type="CDD" id="cd01087">
    <property type="entry name" value="Prolidase"/>
    <property type="match status" value="1"/>
</dbReference>
<sequence length="466" mass="52845">MWKRSILCWRRPLWNARCFSGTSYVGRIKSGQAIHENRPHLVHKGDLTPGITAEEYYVRRMNILQSLPDNSAMIVSGNVTQMATTAVFHEFRQDPSFYYLTGFLEPNAVLVMYRENADKMHSVFFVQEADKMAELWDGERAGTMGAVEIFNADRAYPIYRLEEQVAKLASEAKIIYTDAWEPRFPESVRKMFSHFKGVQCLPATPIIEQGRIIKSEQEIDCMRAASEISAIGLNRAMSRQFESESELHAYLDYQFRIGGCEMPAYLPVVAGGSHALTIHYTRNDDLLRDGDLVLVDAGGRFGGYCADISRTWPVNGKFTGPQRDLYQAVLNVEKECIKMCTSQGAAFDDLHRKSEDLLYSELLNAGFTTLTRGKIRELYPHYIGHHLGIDVHDIKSAGRFDKFQTGQVITVEPGVYVPDNESWPKHFRGIGIRIEDNVVIGPQEPEVLTVDTVKEIEDIEALRMSK</sequence>
<evidence type="ECO:0000256" key="2">
    <source>
        <dbReference type="ARBA" id="ARBA00008766"/>
    </source>
</evidence>
<dbReference type="GO" id="GO:0006508">
    <property type="term" value="P:proteolysis"/>
    <property type="evidence" value="ECO:0007669"/>
    <property type="project" value="TreeGrafter"/>
</dbReference>
<name>A0A060T414_BLAAD</name>
<comment type="cofactor">
    <cofactor evidence="1">
        <name>Mn(2+)</name>
        <dbReference type="ChEBI" id="CHEBI:29035"/>
    </cofactor>
</comment>
<dbReference type="PhylomeDB" id="A0A060T414"/>
<dbReference type="InterPro" id="IPR000994">
    <property type="entry name" value="Pept_M24"/>
</dbReference>
<dbReference type="Pfam" id="PF05195">
    <property type="entry name" value="AMP_N"/>
    <property type="match status" value="1"/>
</dbReference>
<dbReference type="InterPro" id="IPR001131">
    <property type="entry name" value="Peptidase_M24B_aminopep-P_CS"/>
</dbReference>
<accession>A0A060T414</accession>
<dbReference type="InterPro" id="IPR029149">
    <property type="entry name" value="Creatin/AminoP/Spt16_N"/>
</dbReference>
<evidence type="ECO:0000256" key="4">
    <source>
        <dbReference type="ARBA" id="ARBA00022801"/>
    </source>
</evidence>
<dbReference type="GO" id="GO:0030145">
    <property type="term" value="F:manganese ion binding"/>
    <property type="evidence" value="ECO:0007669"/>
    <property type="project" value="InterPro"/>
</dbReference>
<dbReference type="Gene3D" id="3.40.350.10">
    <property type="entry name" value="Creatinase/prolidase N-terminal domain"/>
    <property type="match status" value="1"/>
</dbReference>
<dbReference type="PANTHER" id="PTHR43226">
    <property type="entry name" value="XAA-PRO AMINOPEPTIDASE 3"/>
    <property type="match status" value="1"/>
</dbReference>
<reference evidence="8" key="1">
    <citation type="submission" date="2014-02" db="EMBL/GenBank/DDBJ databases">
        <authorList>
            <person name="Genoscope - CEA"/>
        </authorList>
    </citation>
    <scope>NUCLEOTIDE SEQUENCE</scope>
    <source>
        <strain evidence="8">LS3</strain>
    </source>
</reference>
<keyword evidence="5" id="KW-0464">Manganese</keyword>
<evidence type="ECO:0000256" key="1">
    <source>
        <dbReference type="ARBA" id="ARBA00001936"/>
    </source>
</evidence>
<evidence type="ECO:0000256" key="3">
    <source>
        <dbReference type="ARBA" id="ARBA00022723"/>
    </source>
</evidence>
<dbReference type="PROSITE" id="PS00491">
    <property type="entry name" value="PROLINE_PEPTIDASE"/>
    <property type="match status" value="1"/>
</dbReference>
<dbReference type="InterPro" id="IPR036005">
    <property type="entry name" value="Creatinase/aminopeptidase-like"/>
</dbReference>
<dbReference type="SUPFAM" id="SSF55920">
    <property type="entry name" value="Creatinase/aminopeptidase"/>
    <property type="match status" value="1"/>
</dbReference>
<keyword evidence="4" id="KW-0378">Hydrolase</keyword>
<dbReference type="GO" id="GO:0070006">
    <property type="term" value="F:metalloaminopeptidase activity"/>
    <property type="evidence" value="ECO:0007669"/>
    <property type="project" value="InterPro"/>
</dbReference>